<dbReference type="Pfam" id="PF01676">
    <property type="entry name" value="Metalloenzyme"/>
    <property type="match status" value="1"/>
</dbReference>
<protein>
    <recommendedName>
        <fullName evidence="9 10">2,3-bisphosphoglycerate-independent phosphoglycerate mutase</fullName>
        <shortName evidence="9">BPG-independent PGAM</shortName>
        <shortName evidence="9">Phosphoglyceromutase</shortName>
        <shortName evidence="9">iPGM</shortName>
        <ecNumber evidence="9 10">5.4.2.12</ecNumber>
    </recommendedName>
</protein>
<feature type="binding site" evidence="9 13">
    <location>
        <position position="67"/>
    </location>
    <ligand>
        <name>Mn(2+)</name>
        <dbReference type="ChEBI" id="CHEBI:29035"/>
        <label>2</label>
    </ligand>
</feature>
<dbReference type="GO" id="GO:0005737">
    <property type="term" value="C:cytoplasm"/>
    <property type="evidence" value="ECO:0007669"/>
    <property type="project" value="InterPro"/>
</dbReference>
<proteinExistence type="inferred from homology"/>
<evidence type="ECO:0000256" key="7">
    <source>
        <dbReference type="ARBA" id="ARBA00023211"/>
    </source>
</evidence>
<evidence type="ECO:0000256" key="13">
    <source>
        <dbReference type="PIRSR" id="PIRSR001492-3"/>
    </source>
</evidence>
<gene>
    <name evidence="9" type="primary">gpmI</name>
    <name evidence="16" type="ORF">HELGO_WM6351</name>
</gene>
<comment type="function">
    <text evidence="2 9">Catalyzes the interconversion of 2-phosphoglycerate and 3-phosphoglycerate.</text>
</comment>
<dbReference type="FunFam" id="3.40.1450.10:FF:000002">
    <property type="entry name" value="2,3-bisphosphoglycerate-independent phosphoglycerate mutase"/>
    <property type="match status" value="1"/>
</dbReference>
<evidence type="ECO:0000256" key="2">
    <source>
        <dbReference type="ARBA" id="ARBA00002315"/>
    </source>
</evidence>
<feature type="binding site" evidence="9 13">
    <location>
        <position position="441"/>
    </location>
    <ligand>
        <name>Mn(2+)</name>
        <dbReference type="ChEBI" id="CHEBI:29035"/>
        <label>2</label>
    </ligand>
</feature>
<dbReference type="InterPro" id="IPR036646">
    <property type="entry name" value="PGAM_B_sf"/>
</dbReference>
<feature type="binding site" evidence="9 13">
    <location>
        <position position="399"/>
    </location>
    <ligand>
        <name>Mn(2+)</name>
        <dbReference type="ChEBI" id="CHEBI:29035"/>
        <label>1</label>
    </ligand>
</feature>
<dbReference type="Pfam" id="PF06415">
    <property type="entry name" value="iPGM_N"/>
    <property type="match status" value="1"/>
</dbReference>
<feature type="binding site" evidence="9 12">
    <location>
        <position position="194"/>
    </location>
    <ligand>
        <name>substrate</name>
    </ligand>
</feature>
<comment type="catalytic activity">
    <reaction evidence="1 9">
        <text>(2R)-2-phosphoglycerate = (2R)-3-phosphoglycerate</text>
        <dbReference type="Rhea" id="RHEA:15901"/>
        <dbReference type="ChEBI" id="CHEBI:58272"/>
        <dbReference type="ChEBI" id="CHEBI:58289"/>
        <dbReference type="EC" id="5.4.2.12"/>
    </reaction>
</comment>
<dbReference type="UniPathway" id="UPA00109">
    <property type="reaction ID" value="UER00186"/>
</dbReference>
<keyword evidence="7 9" id="KW-0464">Manganese</keyword>
<dbReference type="InterPro" id="IPR006124">
    <property type="entry name" value="Metalloenzyme"/>
</dbReference>
<dbReference type="InterPro" id="IPR005995">
    <property type="entry name" value="Pgm_bpd_ind"/>
</dbReference>
<dbReference type="GO" id="GO:0006096">
    <property type="term" value="P:glycolytic process"/>
    <property type="evidence" value="ECO:0007669"/>
    <property type="project" value="UniProtKB-UniRule"/>
</dbReference>
<evidence type="ECO:0000313" key="16">
    <source>
        <dbReference type="EMBL" id="CAA6822455.1"/>
    </source>
</evidence>
<evidence type="ECO:0000256" key="3">
    <source>
        <dbReference type="ARBA" id="ARBA00004798"/>
    </source>
</evidence>
<evidence type="ECO:0000256" key="10">
    <source>
        <dbReference type="NCBIfam" id="TIGR01307"/>
    </source>
</evidence>
<dbReference type="HAMAP" id="MF_01038">
    <property type="entry name" value="GpmI"/>
    <property type="match status" value="1"/>
</dbReference>
<evidence type="ECO:0000256" key="8">
    <source>
        <dbReference type="ARBA" id="ARBA00023235"/>
    </source>
</evidence>
<feature type="active site" description="Phosphoserine intermediate" evidence="9 11">
    <location>
        <position position="67"/>
    </location>
</feature>
<feature type="binding site" evidence="9 12">
    <location>
        <begin position="259"/>
        <end position="262"/>
    </location>
    <ligand>
        <name>substrate</name>
    </ligand>
</feature>
<dbReference type="PIRSF" id="PIRSF001492">
    <property type="entry name" value="IPGAM"/>
    <property type="match status" value="1"/>
</dbReference>
<name>A0A6S6TT04_9GAMM</name>
<dbReference type="PANTHER" id="PTHR31637">
    <property type="entry name" value="2,3-BISPHOSPHOGLYCERATE-INDEPENDENT PHOSPHOGLYCERATE MUTASE"/>
    <property type="match status" value="1"/>
</dbReference>
<sequence length="524" mass="57414">MSALTVPRCPTLLVILDGFGVNPSKKNNAIYEADTPNLDRYFGSHPHVTINASGRAVGLPRGQMGNSEVGHYTLGCGAIYMQNLVRISESIRDGSFKKKDVLLNAFNRAKELDRPIHLIGLVSDGGVHSHTSHLLALLEMAKELGVKPVVHVITDGRDTAPTSAKTFLSPLQHTLDECGGEVATVSGRYYAMDRDSRWDRTQIAWDAIVNAKGIPADSMLSAVDDAYANGENDEFIKPRSITGAEKILEDDQLIFFNFRNDRPRQMADALGSDDFVEFDRGHYKTITVTCLTEYDKNLLAPVVFAPEEPATNLSHIISLAGHKQLHVAETEKYAHVTFFFNGGRETPYAGESRTMIDSPNVDTYDLQPEMSAQEVANTVIDAVKSGENSFIVVNFANGDMVGHSAVPEAVVKAVEVLDKEVGRVLDSAVENNYSVILTADHGNCDEYIDPLTGEPHTQHTIYPVPCLIIDKSFWRLDTCGGLSSIAPTVLQLMGLHQPAAMTGESILLEEIPKHEYITDSESPY</sequence>
<evidence type="ECO:0000256" key="1">
    <source>
        <dbReference type="ARBA" id="ARBA00000370"/>
    </source>
</evidence>
<comment type="similarity">
    <text evidence="4 9">Belongs to the BPG-independent phosphoglycerate mutase family.</text>
</comment>
<feature type="binding site" evidence="9 12">
    <location>
        <position position="332"/>
    </location>
    <ligand>
        <name>substrate</name>
    </ligand>
</feature>
<dbReference type="Gene3D" id="3.40.1450.10">
    <property type="entry name" value="BPG-independent phosphoglycerate mutase, domain B"/>
    <property type="match status" value="1"/>
</dbReference>
<dbReference type="InterPro" id="IPR011258">
    <property type="entry name" value="BPG-indep_PGM_N"/>
</dbReference>
<feature type="binding site" evidence="9 13">
    <location>
        <position position="440"/>
    </location>
    <ligand>
        <name>Mn(2+)</name>
        <dbReference type="ChEBI" id="CHEBI:29035"/>
        <label>2</label>
    </ligand>
</feature>
<feature type="binding site" evidence="9 12">
    <location>
        <position position="188"/>
    </location>
    <ligand>
        <name>substrate</name>
    </ligand>
</feature>
<dbReference type="SUPFAM" id="SSF53649">
    <property type="entry name" value="Alkaline phosphatase-like"/>
    <property type="match status" value="1"/>
</dbReference>
<keyword evidence="6 9" id="KW-0324">Glycolysis</keyword>
<accession>A0A6S6TT04</accession>
<feature type="domain" description="Metalloenzyme" evidence="14">
    <location>
        <begin position="11"/>
        <end position="496"/>
    </location>
</feature>
<dbReference type="GO" id="GO:0004619">
    <property type="term" value="F:phosphoglycerate mutase activity"/>
    <property type="evidence" value="ECO:0007669"/>
    <property type="project" value="UniProtKB-UniRule"/>
</dbReference>
<comment type="pathway">
    <text evidence="3 9">Carbohydrate degradation; glycolysis; pyruvate from D-glyceraldehyde 3-phosphate: step 3/5.</text>
</comment>
<dbReference type="SUPFAM" id="SSF64158">
    <property type="entry name" value="2,3-Bisphosphoglycerate-independent phosphoglycerate mutase, substrate-binding domain"/>
    <property type="match status" value="1"/>
</dbReference>
<evidence type="ECO:0000256" key="12">
    <source>
        <dbReference type="PIRSR" id="PIRSR001492-2"/>
    </source>
</evidence>
<comment type="subunit">
    <text evidence="9">Monomer.</text>
</comment>
<dbReference type="EC" id="5.4.2.12" evidence="9 10"/>
<keyword evidence="5 9" id="KW-0479">Metal-binding</keyword>
<dbReference type="NCBIfam" id="TIGR01307">
    <property type="entry name" value="pgm_bpd_ind"/>
    <property type="match status" value="1"/>
</dbReference>
<evidence type="ECO:0000256" key="6">
    <source>
        <dbReference type="ARBA" id="ARBA00023152"/>
    </source>
</evidence>
<evidence type="ECO:0000256" key="11">
    <source>
        <dbReference type="PIRSR" id="PIRSR001492-1"/>
    </source>
</evidence>
<dbReference type="CDD" id="cd16010">
    <property type="entry name" value="iPGM"/>
    <property type="match status" value="1"/>
</dbReference>
<organism evidence="16">
    <name type="scientific">uncultured Thiotrichaceae bacterium</name>
    <dbReference type="NCBI Taxonomy" id="298394"/>
    <lineage>
        <taxon>Bacteria</taxon>
        <taxon>Pseudomonadati</taxon>
        <taxon>Pseudomonadota</taxon>
        <taxon>Gammaproteobacteria</taxon>
        <taxon>Thiotrichales</taxon>
        <taxon>Thiotrichaceae</taxon>
        <taxon>environmental samples</taxon>
    </lineage>
</organism>
<feature type="binding site" evidence="9 13">
    <location>
        <position position="17"/>
    </location>
    <ligand>
        <name>Mn(2+)</name>
        <dbReference type="ChEBI" id="CHEBI:29035"/>
        <label>2</label>
    </ligand>
</feature>
<dbReference type="Gene3D" id="3.40.720.10">
    <property type="entry name" value="Alkaline Phosphatase, subunit A"/>
    <property type="match status" value="1"/>
</dbReference>
<comment type="cofactor">
    <cofactor evidence="9">
        <name>Mn(2+)</name>
        <dbReference type="ChEBI" id="CHEBI:29035"/>
    </cofactor>
    <text evidence="9">Binds 2 manganese ions per subunit.</text>
</comment>
<feature type="binding site" evidence="9 13">
    <location>
        <position position="403"/>
    </location>
    <ligand>
        <name>Mn(2+)</name>
        <dbReference type="ChEBI" id="CHEBI:29035"/>
        <label>1</label>
    </ligand>
</feature>
<feature type="binding site" evidence="9 12">
    <location>
        <position position="128"/>
    </location>
    <ligand>
        <name>substrate</name>
    </ligand>
</feature>
<feature type="domain" description="BPG-independent PGAM N-terminal" evidence="15">
    <location>
        <begin position="87"/>
        <end position="296"/>
    </location>
</feature>
<dbReference type="AlphaFoldDB" id="A0A6S6TT04"/>
<evidence type="ECO:0000259" key="14">
    <source>
        <dbReference type="Pfam" id="PF01676"/>
    </source>
</evidence>
<dbReference type="PANTHER" id="PTHR31637:SF0">
    <property type="entry name" value="2,3-BISPHOSPHOGLYCERATE-INDEPENDENT PHOSPHOGLYCERATE MUTASE"/>
    <property type="match status" value="1"/>
</dbReference>
<evidence type="ECO:0000256" key="5">
    <source>
        <dbReference type="ARBA" id="ARBA00022723"/>
    </source>
</evidence>
<reference evidence="16" key="1">
    <citation type="submission" date="2020-01" db="EMBL/GenBank/DDBJ databases">
        <authorList>
            <person name="Meier V. D."/>
            <person name="Meier V D."/>
        </authorList>
    </citation>
    <scope>NUCLEOTIDE SEQUENCE</scope>
    <source>
        <strain evidence="16">HLG_WM_MAG_07</strain>
    </source>
</reference>
<feature type="binding site" evidence="9 12">
    <location>
        <begin position="157"/>
        <end position="158"/>
    </location>
    <ligand>
        <name>substrate</name>
    </ligand>
</feature>
<evidence type="ECO:0000259" key="15">
    <source>
        <dbReference type="Pfam" id="PF06415"/>
    </source>
</evidence>
<dbReference type="GO" id="GO:0006007">
    <property type="term" value="P:glucose catabolic process"/>
    <property type="evidence" value="ECO:0007669"/>
    <property type="project" value="InterPro"/>
</dbReference>
<keyword evidence="8 9" id="KW-0413">Isomerase</keyword>
<evidence type="ECO:0000256" key="4">
    <source>
        <dbReference type="ARBA" id="ARBA00008819"/>
    </source>
</evidence>
<dbReference type="EMBL" id="CACVAY010000110">
    <property type="protein sequence ID" value="CAA6822455.1"/>
    <property type="molecule type" value="Genomic_DNA"/>
</dbReference>
<feature type="binding site" evidence="9 13">
    <location>
        <position position="459"/>
    </location>
    <ligand>
        <name>Mn(2+)</name>
        <dbReference type="ChEBI" id="CHEBI:29035"/>
        <label>1</label>
    </ligand>
</feature>
<dbReference type="InterPro" id="IPR017850">
    <property type="entry name" value="Alkaline_phosphatase_core_sf"/>
</dbReference>
<evidence type="ECO:0000256" key="9">
    <source>
        <dbReference type="HAMAP-Rule" id="MF_01038"/>
    </source>
</evidence>
<dbReference type="GO" id="GO:0030145">
    <property type="term" value="F:manganese ion binding"/>
    <property type="evidence" value="ECO:0007669"/>
    <property type="project" value="UniProtKB-UniRule"/>
</dbReference>